<dbReference type="OrthoDB" id="3262409at2759"/>
<proteinExistence type="predicted"/>
<feature type="transmembrane region" description="Helical" evidence="1">
    <location>
        <begin position="112"/>
        <end position="136"/>
    </location>
</feature>
<dbReference type="Proteomes" id="UP000298030">
    <property type="component" value="Unassembled WGS sequence"/>
</dbReference>
<keyword evidence="1" id="KW-0472">Membrane</keyword>
<feature type="transmembrane region" description="Helical" evidence="1">
    <location>
        <begin position="41"/>
        <end position="60"/>
    </location>
</feature>
<feature type="transmembrane region" description="Helical" evidence="1">
    <location>
        <begin position="182"/>
        <end position="203"/>
    </location>
</feature>
<evidence type="ECO:0000259" key="2">
    <source>
        <dbReference type="Pfam" id="PF20152"/>
    </source>
</evidence>
<evidence type="ECO:0000256" key="1">
    <source>
        <dbReference type="SAM" id="Phobius"/>
    </source>
</evidence>
<dbReference type="Pfam" id="PF20152">
    <property type="entry name" value="DUF6534"/>
    <property type="match status" value="1"/>
</dbReference>
<sequence>VSIVVLIEILHMFFSTHTTHTILAEGFGDPSVLLTSPFSGAAMPALNGTVGLCTQMFFAWRIIPIKQNYSWKDSSVSRRPAFLQCTAAFGVTIQYSLLARNVALLQTLKTTVALWLAGSLACDVLISTTIAGILVLERQSLQYKPTKRMVDKLIVHTIENGLVTTVCALVTFLVYLKLPESWFYVCFEVLLGRLYAVVLLASLNGRRR</sequence>
<dbReference type="STRING" id="71717.A0A4Y7SWP2"/>
<feature type="non-terminal residue" evidence="3">
    <location>
        <position position="1"/>
    </location>
</feature>
<name>A0A4Y7SWP2_COPMI</name>
<gene>
    <name evidence="3" type="ORF">FA13DRAFT_1575554</name>
</gene>
<dbReference type="PANTHER" id="PTHR40465">
    <property type="entry name" value="CHROMOSOME 1, WHOLE GENOME SHOTGUN SEQUENCE"/>
    <property type="match status" value="1"/>
</dbReference>
<accession>A0A4Y7SWP2</accession>
<keyword evidence="4" id="KW-1185">Reference proteome</keyword>
<evidence type="ECO:0000313" key="3">
    <source>
        <dbReference type="EMBL" id="TEB26252.1"/>
    </source>
</evidence>
<comment type="caution">
    <text evidence="3">The sequence shown here is derived from an EMBL/GenBank/DDBJ whole genome shotgun (WGS) entry which is preliminary data.</text>
</comment>
<dbReference type="InterPro" id="IPR045339">
    <property type="entry name" value="DUF6534"/>
</dbReference>
<feature type="domain" description="DUF6534" evidence="2">
    <location>
        <begin position="119"/>
        <end position="208"/>
    </location>
</feature>
<feature type="transmembrane region" description="Helical" evidence="1">
    <location>
        <begin position="157"/>
        <end position="176"/>
    </location>
</feature>
<keyword evidence="1" id="KW-0812">Transmembrane</keyword>
<feature type="non-terminal residue" evidence="3">
    <location>
        <position position="208"/>
    </location>
</feature>
<dbReference type="PANTHER" id="PTHR40465:SF1">
    <property type="entry name" value="DUF6534 DOMAIN-CONTAINING PROTEIN"/>
    <property type="match status" value="1"/>
</dbReference>
<protein>
    <recommendedName>
        <fullName evidence="2">DUF6534 domain-containing protein</fullName>
    </recommendedName>
</protein>
<feature type="transmembrane region" description="Helical" evidence="1">
    <location>
        <begin position="81"/>
        <end position="100"/>
    </location>
</feature>
<organism evidence="3 4">
    <name type="scientific">Coprinellus micaceus</name>
    <name type="common">Glistening ink-cap mushroom</name>
    <name type="synonym">Coprinus micaceus</name>
    <dbReference type="NCBI Taxonomy" id="71717"/>
    <lineage>
        <taxon>Eukaryota</taxon>
        <taxon>Fungi</taxon>
        <taxon>Dikarya</taxon>
        <taxon>Basidiomycota</taxon>
        <taxon>Agaricomycotina</taxon>
        <taxon>Agaricomycetes</taxon>
        <taxon>Agaricomycetidae</taxon>
        <taxon>Agaricales</taxon>
        <taxon>Agaricineae</taxon>
        <taxon>Psathyrellaceae</taxon>
        <taxon>Coprinellus</taxon>
    </lineage>
</organism>
<dbReference type="AlphaFoldDB" id="A0A4Y7SWP2"/>
<evidence type="ECO:0000313" key="4">
    <source>
        <dbReference type="Proteomes" id="UP000298030"/>
    </source>
</evidence>
<dbReference type="EMBL" id="QPFP01000050">
    <property type="protein sequence ID" value="TEB26252.1"/>
    <property type="molecule type" value="Genomic_DNA"/>
</dbReference>
<keyword evidence="1" id="KW-1133">Transmembrane helix</keyword>
<reference evidence="3 4" key="1">
    <citation type="journal article" date="2019" name="Nat. Ecol. Evol.">
        <title>Megaphylogeny resolves global patterns of mushroom evolution.</title>
        <authorList>
            <person name="Varga T."/>
            <person name="Krizsan K."/>
            <person name="Foldi C."/>
            <person name="Dima B."/>
            <person name="Sanchez-Garcia M."/>
            <person name="Sanchez-Ramirez S."/>
            <person name="Szollosi G.J."/>
            <person name="Szarkandi J.G."/>
            <person name="Papp V."/>
            <person name="Albert L."/>
            <person name="Andreopoulos W."/>
            <person name="Angelini C."/>
            <person name="Antonin V."/>
            <person name="Barry K.W."/>
            <person name="Bougher N.L."/>
            <person name="Buchanan P."/>
            <person name="Buyck B."/>
            <person name="Bense V."/>
            <person name="Catcheside P."/>
            <person name="Chovatia M."/>
            <person name="Cooper J."/>
            <person name="Damon W."/>
            <person name="Desjardin D."/>
            <person name="Finy P."/>
            <person name="Geml J."/>
            <person name="Haridas S."/>
            <person name="Hughes K."/>
            <person name="Justo A."/>
            <person name="Karasinski D."/>
            <person name="Kautmanova I."/>
            <person name="Kiss B."/>
            <person name="Kocsube S."/>
            <person name="Kotiranta H."/>
            <person name="LaButti K.M."/>
            <person name="Lechner B.E."/>
            <person name="Liimatainen K."/>
            <person name="Lipzen A."/>
            <person name="Lukacs Z."/>
            <person name="Mihaltcheva S."/>
            <person name="Morgado L.N."/>
            <person name="Niskanen T."/>
            <person name="Noordeloos M.E."/>
            <person name="Ohm R.A."/>
            <person name="Ortiz-Santana B."/>
            <person name="Ovrebo C."/>
            <person name="Racz N."/>
            <person name="Riley R."/>
            <person name="Savchenko A."/>
            <person name="Shiryaev A."/>
            <person name="Soop K."/>
            <person name="Spirin V."/>
            <person name="Szebenyi C."/>
            <person name="Tomsovsky M."/>
            <person name="Tulloss R.E."/>
            <person name="Uehling J."/>
            <person name="Grigoriev I.V."/>
            <person name="Vagvolgyi C."/>
            <person name="Papp T."/>
            <person name="Martin F.M."/>
            <person name="Miettinen O."/>
            <person name="Hibbett D.S."/>
            <person name="Nagy L.G."/>
        </authorList>
    </citation>
    <scope>NUCLEOTIDE SEQUENCE [LARGE SCALE GENOMIC DNA]</scope>
    <source>
        <strain evidence="3 4">FP101781</strain>
    </source>
</reference>